<protein>
    <recommendedName>
        <fullName evidence="1">Coenzyme Q-binding protein COQ10 START domain-containing protein</fullName>
    </recommendedName>
</protein>
<sequence>MPGEGSVRKNSAGFAVATSWSRGEAVRWRRQTCVESAKALRKSVASRPTARCRLLRLISNADETPDASADSLARSNDPSWVQTSARVVVEAPRQDVYRVFSNLELTQRWSASLASVRRSADNPQLTEWAFSWQSISLKWEARVTAEVKGELVAWQSITGLPNGGRIEFADVPGADAKPATAVTLKVEYDVRWPVLASLLRSRMVREFVEGVLTMEMKRFREFCLRQLFIEKRRTRSREQHE</sequence>
<dbReference type="InterPro" id="IPR023393">
    <property type="entry name" value="START-like_dom_sf"/>
</dbReference>
<dbReference type="Gene3D" id="3.30.530.20">
    <property type="match status" value="1"/>
</dbReference>
<evidence type="ECO:0000259" key="1">
    <source>
        <dbReference type="Pfam" id="PF03364"/>
    </source>
</evidence>
<feature type="domain" description="Coenzyme Q-binding protein COQ10 START" evidence="1">
    <location>
        <begin position="89"/>
        <end position="201"/>
    </location>
</feature>
<evidence type="ECO:0000313" key="3">
    <source>
        <dbReference type="Proteomes" id="UP001301350"/>
    </source>
</evidence>
<dbReference type="Proteomes" id="UP001301350">
    <property type="component" value="Unassembled WGS sequence"/>
</dbReference>
<keyword evidence="3" id="KW-1185">Reference proteome</keyword>
<name>A0AAV9ISG6_CYACA</name>
<dbReference type="PANTHER" id="PTHR33824">
    <property type="entry name" value="POLYKETIDE CYCLASE/DEHYDRASE AND LIPID TRANSPORT SUPERFAMILY PROTEIN"/>
    <property type="match status" value="1"/>
</dbReference>
<accession>A0AAV9ISG6</accession>
<dbReference type="InterPro" id="IPR047137">
    <property type="entry name" value="ORF3"/>
</dbReference>
<dbReference type="InterPro" id="IPR005031">
    <property type="entry name" value="COQ10_START"/>
</dbReference>
<dbReference type="AlphaFoldDB" id="A0AAV9ISG6"/>
<dbReference type="EMBL" id="JANCYW010000003">
    <property type="protein sequence ID" value="KAK4535001.1"/>
    <property type="molecule type" value="Genomic_DNA"/>
</dbReference>
<reference evidence="2 3" key="1">
    <citation type="submission" date="2022-07" db="EMBL/GenBank/DDBJ databases">
        <title>Genome-wide signatures of adaptation to extreme environments.</title>
        <authorList>
            <person name="Cho C.H."/>
            <person name="Yoon H.S."/>
        </authorList>
    </citation>
    <scope>NUCLEOTIDE SEQUENCE [LARGE SCALE GENOMIC DNA]</scope>
    <source>
        <strain evidence="2 3">DBV 063 E5</strain>
    </source>
</reference>
<proteinExistence type="predicted"/>
<gene>
    <name evidence="2" type="ORF">CDCA_CDCA03G1026</name>
</gene>
<organism evidence="2 3">
    <name type="scientific">Cyanidium caldarium</name>
    <name type="common">Red alga</name>
    <dbReference type="NCBI Taxonomy" id="2771"/>
    <lineage>
        <taxon>Eukaryota</taxon>
        <taxon>Rhodophyta</taxon>
        <taxon>Bangiophyceae</taxon>
        <taxon>Cyanidiales</taxon>
        <taxon>Cyanidiaceae</taxon>
        <taxon>Cyanidium</taxon>
    </lineage>
</organism>
<dbReference type="Pfam" id="PF03364">
    <property type="entry name" value="Polyketide_cyc"/>
    <property type="match status" value="1"/>
</dbReference>
<dbReference type="PANTHER" id="PTHR33824:SF7">
    <property type="entry name" value="POLYKETIDE CYCLASE_DEHYDRASE AND LIPID TRANSPORT SUPERFAMILY PROTEIN"/>
    <property type="match status" value="1"/>
</dbReference>
<comment type="caution">
    <text evidence="2">The sequence shown here is derived from an EMBL/GenBank/DDBJ whole genome shotgun (WGS) entry which is preliminary data.</text>
</comment>
<dbReference type="SUPFAM" id="SSF55961">
    <property type="entry name" value="Bet v1-like"/>
    <property type="match status" value="1"/>
</dbReference>
<evidence type="ECO:0000313" key="2">
    <source>
        <dbReference type="EMBL" id="KAK4535001.1"/>
    </source>
</evidence>